<name>A0ACA9SUT9_9GLOM</name>
<evidence type="ECO:0000313" key="1">
    <source>
        <dbReference type="EMBL" id="CAG8847875.1"/>
    </source>
</evidence>
<dbReference type="EMBL" id="CAJVQC010158092">
    <property type="protein sequence ID" value="CAG8847875.1"/>
    <property type="molecule type" value="Genomic_DNA"/>
</dbReference>
<gene>
    <name evidence="1" type="ORF">RPERSI_LOCUS34849</name>
</gene>
<feature type="non-terminal residue" evidence="1">
    <location>
        <position position="48"/>
    </location>
</feature>
<feature type="non-terminal residue" evidence="1">
    <location>
        <position position="1"/>
    </location>
</feature>
<dbReference type="Proteomes" id="UP000789920">
    <property type="component" value="Unassembled WGS sequence"/>
</dbReference>
<organism evidence="1 2">
    <name type="scientific">Racocetra persica</name>
    <dbReference type="NCBI Taxonomy" id="160502"/>
    <lineage>
        <taxon>Eukaryota</taxon>
        <taxon>Fungi</taxon>
        <taxon>Fungi incertae sedis</taxon>
        <taxon>Mucoromycota</taxon>
        <taxon>Glomeromycotina</taxon>
        <taxon>Glomeromycetes</taxon>
        <taxon>Diversisporales</taxon>
        <taxon>Gigasporaceae</taxon>
        <taxon>Racocetra</taxon>
    </lineage>
</organism>
<proteinExistence type="predicted"/>
<reference evidence="1" key="1">
    <citation type="submission" date="2021-06" db="EMBL/GenBank/DDBJ databases">
        <authorList>
            <person name="Kallberg Y."/>
            <person name="Tangrot J."/>
            <person name="Rosling A."/>
        </authorList>
    </citation>
    <scope>NUCLEOTIDE SEQUENCE</scope>
    <source>
        <strain evidence="1">MA461A</strain>
    </source>
</reference>
<comment type="caution">
    <text evidence="1">The sequence shown here is derived from an EMBL/GenBank/DDBJ whole genome shotgun (WGS) entry which is preliminary data.</text>
</comment>
<evidence type="ECO:0000313" key="2">
    <source>
        <dbReference type="Proteomes" id="UP000789920"/>
    </source>
</evidence>
<sequence>IFHDSENTHLKDHIADDLNEPDEIASNNKLAVLNEVMHLFTRLYNGSE</sequence>
<accession>A0ACA9SUT9</accession>
<keyword evidence="2" id="KW-1185">Reference proteome</keyword>
<protein>
    <submittedName>
        <fullName evidence="1">23699_t:CDS:1</fullName>
    </submittedName>
</protein>